<feature type="region of interest" description="Disordered" evidence="2">
    <location>
        <begin position="432"/>
        <end position="451"/>
    </location>
</feature>
<dbReference type="EMBL" id="JANEYG010000031">
    <property type="protein sequence ID" value="KAJ8917728.1"/>
    <property type="molecule type" value="Genomic_DNA"/>
</dbReference>
<feature type="coiled-coil region" evidence="1">
    <location>
        <begin position="34"/>
        <end position="61"/>
    </location>
</feature>
<feature type="compositionally biased region" description="Basic residues" evidence="2">
    <location>
        <begin position="463"/>
        <end position="472"/>
    </location>
</feature>
<name>A0AAV8VTR9_9CUCU</name>
<accession>A0AAV8VTR9</accession>
<dbReference type="AlphaFoldDB" id="A0AAV8VTR9"/>
<dbReference type="SUPFAM" id="SSF50156">
    <property type="entry name" value="PDZ domain-like"/>
    <property type="match status" value="1"/>
</dbReference>
<dbReference type="InterPro" id="IPR036034">
    <property type="entry name" value="PDZ_sf"/>
</dbReference>
<evidence type="ECO:0000259" key="3">
    <source>
        <dbReference type="PROSITE" id="PS50106"/>
    </source>
</evidence>
<feature type="domain" description="PDZ" evidence="3">
    <location>
        <begin position="219"/>
        <end position="266"/>
    </location>
</feature>
<feature type="compositionally biased region" description="Polar residues" evidence="2">
    <location>
        <begin position="1"/>
        <end position="11"/>
    </location>
</feature>
<evidence type="ECO:0000256" key="2">
    <source>
        <dbReference type="SAM" id="MobiDB-lite"/>
    </source>
</evidence>
<feature type="compositionally biased region" description="Basic residues" evidence="2">
    <location>
        <begin position="669"/>
        <end position="679"/>
    </location>
</feature>
<feature type="region of interest" description="Disordered" evidence="2">
    <location>
        <begin position="463"/>
        <end position="482"/>
    </location>
</feature>
<feature type="coiled-coil region" evidence="1">
    <location>
        <begin position="275"/>
        <end position="316"/>
    </location>
</feature>
<sequence>MASIEVSLSSTPRRKKNGSLTGISLGSSIRSIPKEIAAKELESLRNALRDKENIIQSLKGQLTMPGLRLNGLKSCSNNNNIITHNKELSETERKQAEDRLNRLKTDVDNKRLTIKNLKMALERLDISDNIDIRIQQAELEYQLGREELNLLTLLEETRALQLCIEESNKNSSESYTLYSCVEGGEYVILRAIELNYDPKSPKFGAGQKDSAPGLWVEWALEETGLCKGDRLIEVNGKIVLTKTRDDLTRLLAAAPDPAQIVILRKLSQNEAIIPFNSSSKEVAALRSELEAIKDRAEEAQRTKEGLRSDNIRLTHRISYLEEQVAELLIRKSPDDIRIVTSPTPVVTSLKSHQNVTNISITAQSPTNSTDLQIFQKGPQVTALMPQLHNGLEAKDTPITLPVRSKSSLSNVSNTHIPAPTQNTEYLCHKNQYSRSKHKSTRNGLQSPSCNQNVERSDKITYRKHNHHHHHHREKDYSSETNSAVDQVSRYNKKKHENHRYSAEFSNTNSDKEYSGDIMDQSFKKATKIVHELTRSRDSSLYEKHRQKCITASEKYNTDLLKHYNARKSTSVLDFRSEIHIGPKYSDSKSVENLDAVDPIRNNDKVYKKIQDSRSVKSLDFDSDCNSTSVSCRSNGQVKSVDYTSEPTTDNRKLSYYDNTAKPRPTPPKKPLRLSLHKTHSLQSVDNNSDGQGKGERKSMKRNYKGEIPISTSKTEQYNEVNGQQQKIKWNYRRGIDSNLENGSWC</sequence>
<feature type="compositionally biased region" description="Polar residues" evidence="2">
    <location>
        <begin position="623"/>
        <end position="647"/>
    </location>
</feature>
<feature type="coiled-coil region" evidence="1">
    <location>
        <begin position="86"/>
        <end position="120"/>
    </location>
</feature>
<proteinExistence type="predicted"/>
<dbReference type="InterPro" id="IPR001478">
    <property type="entry name" value="PDZ"/>
</dbReference>
<evidence type="ECO:0000256" key="1">
    <source>
        <dbReference type="SAM" id="Coils"/>
    </source>
</evidence>
<keyword evidence="5" id="KW-1185">Reference proteome</keyword>
<feature type="region of interest" description="Disordered" evidence="2">
    <location>
        <begin position="1"/>
        <end position="24"/>
    </location>
</feature>
<dbReference type="Gene3D" id="2.30.42.10">
    <property type="match status" value="1"/>
</dbReference>
<organism evidence="4 5">
    <name type="scientific">Exocentrus adspersus</name>
    <dbReference type="NCBI Taxonomy" id="1586481"/>
    <lineage>
        <taxon>Eukaryota</taxon>
        <taxon>Metazoa</taxon>
        <taxon>Ecdysozoa</taxon>
        <taxon>Arthropoda</taxon>
        <taxon>Hexapoda</taxon>
        <taxon>Insecta</taxon>
        <taxon>Pterygota</taxon>
        <taxon>Neoptera</taxon>
        <taxon>Endopterygota</taxon>
        <taxon>Coleoptera</taxon>
        <taxon>Polyphaga</taxon>
        <taxon>Cucujiformia</taxon>
        <taxon>Chrysomeloidea</taxon>
        <taxon>Cerambycidae</taxon>
        <taxon>Lamiinae</taxon>
        <taxon>Acanthocinini</taxon>
        <taxon>Exocentrus</taxon>
    </lineage>
</organism>
<evidence type="ECO:0000313" key="5">
    <source>
        <dbReference type="Proteomes" id="UP001159042"/>
    </source>
</evidence>
<dbReference type="Proteomes" id="UP001159042">
    <property type="component" value="Unassembled WGS sequence"/>
</dbReference>
<feature type="compositionally biased region" description="Polar residues" evidence="2">
    <location>
        <begin position="680"/>
        <end position="690"/>
    </location>
</feature>
<feature type="compositionally biased region" description="Polar residues" evidence="2">
    <location>
        <begin position="441"/>
        <end position="451"/>
    </location>
</feature>
<feature type="region of interest" description="Disordered" evidence="2">
    <location>
        <begin position="617"/>
        <end position="708"/>
    </location>
</feature>
<evidence type="ECO:0000313" key="4">
    <source>
        <dbReference type="EMBL" id="KAJ8917728.1"/>
    </source>
</evidence>
<protein>
    <recommendedName>
        <fullName evidence="3">PDZ domain-containing protein</fullName>
    </recommendedName>
</protein>
<gene>
    <name evidence="4" type="ORF">NQ315_005177</name>
</gene>
<keyword evidence="1" id="KW-0175">Coiled coil</keyword>
<reference evidence="4 5" key="1">
    <citation type="journal article" date="2023" name="Insect Mol. Biol.">
        <title>Genome sequencing provides insights into the evolution of gene families encoding plant cell wall-degrading enzymes in longhorned beetles.</title>
        <authorList>
            <person name="Shin N.R."/>
            <person name="Okamura Y."/>
            <person name="Kirsch R."/>
            <person name="Pauchet Y."/>
        </authorList>
    </citation>
    <scope>NUCLEOTIDE SEQUENCE [LARGE SCALE GENOMIC DNA]</scope>
    <source>
        <strain evidence="4">EAD_L_NR</strain>
    </source>
</reference>
<dbReference type="PROSITE" id="PS50106">
    <property type="entry name" value="PDZ"/>
    <property type="match status" value="1"/>
</dbReference>
<comment type="caution">
    <text evidence="4">The sequence shown here is derived from an EMBL/GenBank/DDBJ whole genome shotgun (WGS) entry which is preliminary data.</text>
</comment>